<reference evidence="1" key="1">
    <citation type="submission" date="2020-11" db="EMBL/GenBank/DDBJ databases">
        <authorList>
            <consortium name="DOE Joint Genome Institute"/>
            <person name="Ahrendt S."/>
            <person name="Riley R."/>
            <person name="Andreopoulos W."/>
            <person name="Labutti K."/>
            <person name="Pangilinan J."/>
            <person name="Ruiz-Duenas F.J."/>
            <person name="Barrasa J.M."/>
            <person name="Sanchez-Garcia M."/>
            <person name="Camarero S."/>
            <person name="Miyauchi S."/>
            <person name="Serrano A."/>
            <person name="Linde D."/>
            <person name="Babiker R."/>
            <person name="Drula E."/>
            <person name="Ayuso-Fernandez I."/>
            <person name="Pacheco R."/>
            <person name="Padilla G."/>
            <person name="Ferreira P."/>
            <person name="Barriuso J."/>
            <person name="Kellner H."/>
            <person name="Castanera R."/>
            <person name="Alfaro M."/>
            <person name="Ramirez L."/>
            <person name="Pisabarro A.G."/>
            <person name="Kuo A."/>
            <person name="Tritt A."/>
            <person name="Lipzen A."/>
            <person name="He G."/>
            <person name="Yan M."/>
            <person name="Ng V."/>
            <person name="Cullen D."/>
            <person name="Martin F."/>
            <person name="Rosso M.-N."/>
            <person name="Henrissat B."/>
            <person name="Hibbett D."/>
            <person name="Martinez A.T."/>
            <person name="Grigoriev I.V."/>
        </authorList>
    </citation>
    <scope>NUCLEOTIDE SEQUENCE</scope>
    <source>
        <strain evidence="1">CBS 247.69</strain>
    </source>
</reference>
<evidence type="ECO:0000313" key="2">
    <source>
        <dbReference type="Proteomes" id="UP000807353"/>
    </source>
</evidence>
<sequence>MNDFPCLTDLEFRACTFPSFREFTDIICALQPLRHLTLSDVEWLEIDLPPPKEHKPPPRLKTLELYIARISHVLNWLMFDRTMLSIETVRLGSVFWEKEDTTSIGLFLRRLGPRLQHLTLPGHISDVDLSYNVKLQSLFVSRLGCVTSPDQVNGELWSTAISDGIQTTLSQLNSEQIAAISFKILHNTDMSPRLIFDWDGIGRILAKPCFSRLRMITVGVPSLDGKLGSLMKKIWGYRLGGKGCQKHGKSQRRATDWTV</sequence>
<dbReference type="Proteomes" id="UP000807353">
    <property type="component" value="Unassembled WGS sequence"/>
</dbReference>
<protein>
    <submittedName>
        <fullName evidence="1">Uncharacterized protein</fullName>
    </submittedName>
</protein>
<dbReference type="AlphaFoldDB" id="A0A9P5XV29"/>
<dbReference type="SUPFAM" id="SSF52047">
    <property type="entry name" value="RNI-like"/>
    <property type="match status" value="1"/>
</dbReference>
<proteinExistence type="predicted"/>
<name>A0A9P5XV29_9AGAR</name>
<gene>
    <name evidence="1" type="ORF">BDZ94DRAFT_1272898</name>
</gene>
<comment type="caution">
    <text evidence="1">The sequence shown here is derived from an EMBL/GenBank/DDBJ whole genome shotgun (WGS) entry which is preliminary data.</text>
</comment>
<evidence type="ECO:0000313" key="1">
    <source>
        <dbReference type="EMBL" id="KAF9457549.1"/>
    </source>
</evidence>
<keyword evidence="2" id="KW-1185">Reference proteome</keyword>
<dbReference type="EMBL" id="MU150367">
    <property type="protein sequence ID" value="KAF9457549.1"/>
    <property type="molecule type" value="Genomic_DNA"/>
</dbReference>
<accession>A0A9P5XV29</accession>
<dbReference type="OrthoDB" id="2789810at2759"/>
<organism evidence="1 2">
    <name type="scientific">Collybia nuda</name>
    <dbReference type="NCBI Taxonomy" id="64659"/>
    <lineage>
        <taxon>Eukaryota</taxon>
        <taxon>Fungi</taxon>
        <taxon>Dikarya</taxon>
        <taxon>Basidiomycota</taxon>
        <taxon>Agaricomycotina</taxon>
        <taxon>Agaricomycetes</taxon>
        <taxon>Agaricomycetidae</taxon>
        <taxon>Agaricales</taxon>
        <taxon>Tricholomatineae</taxon>
        <taxon>Clitocybaceae</taxon>
        <taxon>Collybia</taxon>
    </lineage>
</organism>